<dbReference type="EMBL" id="CP022684">
    <property type="protein sequence ID" value="AUM12130.1"/>
    <property type="molecule type" value="Genomic_DNA"/>
</dbReference>
<dbReference type="Proteomes" id="UP000235116">
    <property type="component" value="Chromosome"/>
</dbReference>
<proteinExistence type="predicted"/>
<dbReference type="RefSeq" id="WP_101893466.1">
    <property type="nucleotide sequence ID" value="NZ_CP022684.1"/>
</dbReference>
<protein>
    <submittedName>
        <fullName evidence="1">Uncharacterized protein</fullName>
    </submittedName>
</protein>
<accession>A0A2K9LIQ8</accession>
<name>A0A2K9LIQ8_9GAMM</name>
<dbReference type="KEGG" id="kak:Kalk_06765"/>
<keyword evidence="2" id="KW-1185">Reference proteome</keyword>
<gene>
    <name evidence="1" type="ORF">Kalk_06765</name>
</gene>
<dbReference type="AlphaFoldDB" id="A0A2K9LIQ8"/>
<organism evidence="1 2">
    <name type="scientific">Ketobacter alkanivorans</name>
    <dbReference type="NCBI Taxonomy" id="1917421"/>
    <lineage>
        <taxon>Bacteria</taxon>
        <taxon>Pseudomonadati</taxon>
        <taxon>Pseudomonadota</taxon>
        <taxon>Gammaproteobacteria</taxon>
        <taxon>Pseudomonadales</taxon>
        <taxon>Ketobacteraceae</taxon>
        <taxon>Ketobacter</taxon>
    </lineage>
</organism>
<evidence type="ECO:0000313" key="1">
    <source>
        <dbReference type="EMBL" id="AUM12130.1"/>
    </source>
</evidence>
<sequence>MRAHLAGIVTNAEAICLIVSIEHQDKEITVQNLSQLPSTNTTAIKHQFQLGAINRATRQLISAHTHTDVIQIMIQLCENLGLSGFVYMSGFNFRKAKKIGSGLPRNKIRSVMELLQQLQKIALCGSMLCFKYDDITLVVHNTNHESAQDDLLQDDMAIFIDSLDIWLKKHNSRLETEALIQQQLSEFRRTLLYDQKLMNSHRDVIINQLLTDMATILPMLGLEQDQEEEIYNAIEPIVCSMSQSLEDQASSNQDFLQIVSNLLTHLQSKQDPAPTEEECITLF</sequence>
<dbReference type="OrthoDB" id="8874570at2"/>
<evidence type="ECO:0000313" key="2">
    <source>
        <dbReference type="Proteomes" id="UP000235116"/>
    </source>
</evidence>
<reference evidence="2" key="1">
    <citation type="submission" date="2017-08" db="EMBL/GenBank/DDBJ databases">
        <title>Direct submision.</title>
        <authorList>
            <person name="Kim S.-J."/>
            <person name="Rhee S.-K."/>
        </authorList>
    </citation>
    <scope>NUCLEOTIDE SEQUENCE [LARGE SCALE GENOMIC DNA]</scope>
    <source>
        <strain evidence="2">GI5</strain>
    </source>
</reference>